<feature type="compositionally biased region" description="Basic and acidic residues" evidence="1">
    <location>
        <begin position="44"/>
        <end position="53"/>
    </location>
</feature>
<name>A0AAN8WN43_HALRR</name>
<accession>A0AAN8WN43</accession>
<feature type="compositionally biased region" description="Basic and acidic residues" evidence="1">
    <location>
        <begin position="94"/>
        <end position="147"/>
    </location>
</feature>
<protein>
    <submittedName>
        <fullName evidence="2">Uncharacterized protein</fullName>
    </submittedName>
</protein>
<dbReference type="AlphaFoldDB" id="A0AAN8WN43"/>
<dbReference type="EMBL" id="JAXCGZ010020891">
    <property type="protein sequence ID" value="KAK7063275.1"/>
    <property type="molecule type" value="Genomic_DNA"/>
</dbReference>
<dbReference type="Proteomes" id="UP001381693">
    <property type="component" value="Unassembled WGS sequence"/>
</dbReference>
<evidence type="ECO:0000256" key="1">
    <source>
        <dbReference type="SAM" id="MobiDB-lite"/>
    </source>
</evidence>
<feature type="compositionally biased region" description="Basic and acidic residues" evidence="1">
    <location>
        <begin position="17"/>
        <end position="34"/>
    </location>
</feature>
<organism evidence="2 3">
    <name type="scientific">Halocaridina rubra</name>
    <name type="common">Hawaiian red shrimp</name>
    <dbReference type="NCBI Taxonomy" id="373956"/>
    <lineage>
        <taxon>Eukaryota</taxon>
        <taxon>Metazoa</taxon>
        <taxon>Ecdysozoa</taxon>
        <taxon>Arthropoda</taxon>
        <taxon>Crustacea</taxon>
        <taxon>Multicrustacea</taxon>
        <taxon>Malacostraca</taxon>
        <taxon>Eumalacostraca</taxon>
        <taxon>Eucarida</taxon>
        <taxon>Decapoda</taxon>
        <taxon>Pleocyemata</taxon>
        <taxon>Caridea</taxon>
        <taxon>Atyoidea</taxon>
        <taxon>Atyidae</taxon>
        <taxon>Halocaridina</taxon>
    </lineage>
</organism>
<gene>
    <name evidence="2" type="ORF">SK128_022699</name>
</gene>
<proteinExistence type="predicted"/>
<evidence type="ECO:0000313" key="2">
    <source>
        <dbReference type="EMBL" id="KAK7063275.1"/>
    </source>
</evidence>
<evidence type="ECO:0000313" key="3">
    <source>
        <dbReference type="Proteomes" id="UP001381693"/>
    </source>
</evidence>
<sequence>MAGDKRNQTEDFQQLKNYRDDVNVEVSSEERYEKGSSNTAPKKNVTEFKRTPSSDDDGQTNDVEVKRSRSIGSFLAGLASGSFEHSKRHFSSSSDDHRDSSRRDDERDSSRKDDIRDSSRRGEREWSRKDTPEYSRRGSDHWSRRSNNDNSWKGNRDRLHKYNSPRVEKNVDDDEEDTCYKPVDIPIIKEENNVIYVRGHKPRPKLSEKEKDELNKALVNNMSFQEEARASPNPPLWCPTTAVPASKQLKLSVLDGNRSIDLVNAKPARYHCTSILLYIFLPHRNAFIPKYSRYEL</sequence>
<reference evidence="2 3" key="1">
    <citation type="submission" date="2023-11" db="EMBL/GenBank/DDBJ databases">
        <title>Halocaridina rubra genome assembly.</title>
        <authorList>
            <person name="Smith C."/>
        </authorList>
    </citation>
    <scope>NUCLEOTIDE SEQUENCE [LARGE SCALE GENOMIC DNA]</scope>
    <source>
        <strain evidence="2">EP-1</strain>
        <tissue evidence="2">Whole</tissue>
    </source>
</reference>
<keyword evidence="3" id="KW-1185">Reference proteome</keyword>
<feature type="region of interest" description="Disordered" evidence="1">
    <location>
        <begin position="1"/>
        <end position="158"/>
    </location>
</feature>
<comment type="caution">
    <text evidence="2">The sequence shown here is derived from an EMBL/GenBank/DDBJ whole genome shotgun (WGS) entry which is preliminary data.</text>
</comment>